<name>A0AAW0CZ18_9AGAR</name>
<proteinExistence type="predicted"/>
<dbReference type="EMBL" id="JAWWNJ010000011">
    <property type="protein sequence ID" value="KAK7044356.1"/>
    <property type="molecule type" value="Genomic_DNA"/>
</dbReference>
<sequence>MRDDHSNNSPQSPTPCDERHGFMAGDSDIVCKLSTTTTKPYANVQLEGKSRTSAQRPELALIRRLNNLEAARAALQDWRIKTFLAKYPLSCFTNVGIMLDQILESLALVRVQNVEEMESLSPSWMLARRHGAEVIELLNQVDRDQGSV</sequence>
<feature type="region of interest" description="Disordered" evidence="1">
    <location>
        <begin position="1"/>
        <end position="21"/>
    </location>
</feature>
<accession>A0AAW0CZ18</accession>
<gene>
    <name evidence="2" type="ORF">R3P38DRAFT_2878331</name>
</gene>
<reference evidence="2 3" key="1">
    <citation type="journal article" date="2024" name="J Genomics">
        <title>Draft genome sequencing and assembly of Favolaschia claudopus CIRM-BRFM 2984 isolated from oak limbs.</title>
        <authorList>
            <person name="Navarro D."/>
            <person name="Drula E."/>
            <person name="Chaduli D."/>
            <person name="Cazenave R."/>
            <person name="Ahrendt S."/>
            <person name="Wang J."/>
            <person name="Lipzen A."/>
            <person name="Daum C."/>
            <person name="Barry K."/>
            <person name="Grigoriev I.V."/>
            <person name="Favel A."/>
            <person name="Rosso M.N."/>
            <person name="Martin F."/>
        </authorList>
    </citation>
    <scope>NUCLEOTIDE SEQUENCE [LARGE SCALE GENOMIC DNA]</scope>
    <source>
        <strain evidence="2 3">CIRM-BRFM 2984</strain>
    </source>
</reference>
<evidence type="ECO:0000313" key="3">
    <source>
        <dbReference type="Proteomes" id="UP001362999"/>
    </source>
</evidence>
<keyword evidence="3" id="KW-1185">Reference proteome</keyword>
<protein>
    <submittedName>
        <fullName evidence="2">Uncharacterized protein</fullName>
    </submittedName>
</protein>
<evidence type="ECO:0000256" key="1">
    <source>
        <dbReference type="SAM" id="MobiDB-lite"/>
    </source>
</evidence>
<organism evidence="2 3">
    <name type="scientific">Favolaschia claudopus</name>
    <dbReference type="NCBI Taxonomy" id="2862362"/>
    <lineage>
        <taxon>Eukaryota</taxon>
        <taxon>Fungi</taxon>
        <taxon>Dikarya</taxon>
        <taxon>Basidiomycota</taxon>
        <taxon>Agaricomycotina</taxon>
        <taxon>Agaricomycetes</taxon>
        <taxon>Agaricomycetidae</taxon>
        <taxon>Agaricales</taxon>
        <taxon>Marasmiineae</taxon>
        <taxon>Mycenaceae</taxon>
        <taxon>Favolaschia</taxon>
    </lineage>
</organism>
<dbReference type="AlphaFoldDB" id="A0AAW0CZ18"/>
<evidence type="ECO:0000313" key="2">
    <source>
        <dbReference type="EMBL" id="KAK7044356.1"/>
    </source>
</evidence>
<dbReference type="Proteomes" id="UP001362999">
    <property type="component" value="Unassembled WGS sequence"/>
</dbReference>
<comment type="caution">
    <text evidence="2">The sequence shown here is derived from an EMBL/GenBank/DDBJ whole genome shotgun (WGS) entry which is preliminary data.</text>
</comment>